<feature type="compositionally biased region" description="Acidic residues" evidence="1">
    <location>
        <begin position="212"/>
        <end position="225"/>
    </location>
</feature>
<feature type="compositionally biased region" description="Basic and acidic residues" evidence="1">
    <location>
        <begin position="249"/>
        <end position="261"/>
    </location>
</feature>
<accession>A0A645ADB5</accession>
<feature type="compositionally biased region" description="Basic and acidic residues" evidence="1">
    <location>
        <begin position="40"/>
        <end position="59"/>
    </location>
</feature>
<organism evidence="2">
    <name type="scientific">bioreactor metagenome</name>
    <dbReference type="NCBI Taxonomy" id="1076179"/>
    <lineage>
        <taxon>unclassified sequences</taxon>
        <taxon>metagenomes</taxon>
        <taxon>ecological metagenomes</taxon>
    </lineage>
</organism>
<dbReference type="InterPro" id="IPR026595">
    <property type="entry name" value="CHP04279"/>
</dbReference>
<feature type="compositionally biased region" description="Acidic residues" evidence="1">
    <location>
        <begin position="169"/>
        <end position="184"/>
    </location>
</feature>
<dbReference type="AlphaFoldDB" id="A0A645ADB5"/>
<sequence length="672" mass="74852">MNKGIMRHTRIYCRKWIVIWTILILILSFISLSAGSGNETENRKITGTDSRTVTDKDSQSGENTEESTVEDLEAKEETETGTDDQKTGSEIHENNIHEKNSKALVSTDDQESTGETQKTASDSDESTDNQEDTNENLKAKEEIEDSKETVAEKDTSSQESLEESKEMETETEPDTDNWENFEENLEVKKEKGCSIDAQKSSRDNLVATEKEQDTDDWGSTEENDEVQTGGKDDIISSGSTEENSEPEVNTEKGIDDQENSKKSNVAGKTECCSTDDLKSSCKSTLKEEKKGENSRSIENLAVNLRLKACETNEKDTSECSGTENEMNSEPCDGSKNPEVVEVKIEGEASNGETNQINDDLKTQNNIEESNVSYITEINEAKPYNSGKSSWYNLQYILSHTDTLRLFYNTHQSVKISYNGPEYLKEKKVYIYLIKTRIPSFSDEAAKNITAGTISFEDIVSKNLESYIQIPGTLNEYGDLSPLTLGPLPEGSYWVAVTFAENKMKASEPGKTILMAQYFKVMEYEIEAEAPSTIGKGENFEVNLRMKNALSQKNYTYCAVLVREDACKTNMNISSDNGTKPMSGTLVQRIMFIEDLGSKSTNFESQTGKDKLKNEIQTLIGEGNGTINIGDENKNKLSLTTSDLPSGNYLLFVSSYEKCKGLTCMTQKEVAIL</sequence>
<feature type="compositionally biased region" description="Acidic residues" evidence="1">
    <location>
        <begin position="122"/>
        <end position="134"/>
    </location>
</feature>
<dbReference type="NCBIfam" id="TIGR04279">
    <property type="entry name" value="TIGR04279 domain"/>
    <property type="match status" value="1"/>
</dbReference>
<reference evidence="2" key="1">
    <citation type="submission" date="2019-08" db="EMBL/GenBank/DDBJ databases">
        <authorList>
            <person name="Kucharzyk K."/>
            <person name="Murdoch R.W."/>
            <person name="Higgins S."/>
            <person name="Loffler F."/>
        </authorList>
    </citation>
    <scope>NUCLEOTIDE SEQUENCE</scope>
</reference>
<feature type="compositionally biased region" description="Acidic residues" evidence="1">
    <location>
        <begin position="63"/>
        <end position="74"/>
    </location>
</feature>
<proteinExistence type="predicted"/>
<feature type="compositionally biased region" description="Basic and acidic residues" evidence="1">
    <location>
        <begin position="135"/>
        <end position="168"/>
    </location>
</feature>
<comment type="caution">
    <text evidence="2">The sequence shown here is derived from an EMBL/GenBank/DDBJ whole genome shotgun (WGS) entry which is preliminary data.</text>
</comment>
<feature type="compositionally biased region" description="Basic and acidic residues" evidence="1">
    <location>
        <begin position="75"/>
        <end position="101"/>
    </location>
</feature>
<feature type="region of interest" description="Disordered" evidence="1">
    <location>
        <begin position="315"/>
        <end position="335"/>
    </location>
</feature>
<feature type="compositionally biased region" description="Polar residues" evidence="1">
    <location>
        <begin position="318"/>
        <end position="327"/>
    </location>
</feature>
<dbReference type="EMBL" id="VSSQ01012271">
    <property type="protein sequence ID" value="MPM48833.1"/>
    <property type="molecule type" value="Genomic_DNA"/>
</dbReference>
<evidence type="ECO:0000256" key="1">
    <source>
        <dbReference type="SAM" id="MobiDB-lite"/>
    </source>
</evidence>
<name>A0A645ADB5_9ZZZZ</name>
<protein>
    <submittedName>
        <fullName evidence="2">Uncharacterized protein</fullName>
    </submittedName>
</protein>
<gene>
    <name evidence="2" type="ORF">SDC9_95560</name>
</gene>
<evidence type="ECO:0000313" key="2">
    <source>
        <dbReference type="EMBL" id="MPM48833.1"/>
    </source>
</evidence>
<feature type="region of interest" description="Disordered" evidence="1">
    <location>
        <begin position="36"/>
        <end position="277"/>
    </location>
</feature>